<evidence type="ECO:0000313" key="2">
    <source>
        <dbReference type="Proteomes" id="UP000277204"/>
    </source>
</evidence>
<protein>
    <submittedName>
        <fullName evidence="1">Uncharacterized protein</fullName>
    </submittedName>
</protein>
<gene>
    <name evidence="1" type="ORF">SMRZ_LOCUS17541</name>
</gene>
<dbReference type="Proteomes" id="UP000277204">
    <property type="component" value="Unassembled WGS sequence"/>
</dbReference>
<organism evidence="1 2">
    <name type="scientific">Schistosoma margrebowiei</name>
    <dbReference type="NCBI Taxonomy" id="48269"/>
    <lineage>
        <taxon>Eukaryota</taxon>
        <taxon>Metazoa</taxon>
        <taxon>Spiralia</taxon>
        <taxon>Lophotrochozoa</taxon>
        <taxon>Platyhelminthes</taxon>
        <taxon>Trematoda</taxon>
        <taxon>Digenea</taxon>
        <taxon>Strigeidida</taxon>
        <taxon>Schistosomatoidea</taxon>
        <taxon>Schistosomatidae</taxon>
        <taxon>Schistosoma</taxon>
    </lineage>
</organism>
<sequence length="64" mass="7141">MQQNVRIVARPPLHVDFLHSRGSFGKTSSSFTICETLGPGPLLVVCTFLLLTSINSRFLMPRPR</sequence>
<proteinExistence type="predicted"/>
<name>A0A183MNB6_9TREM</name>
<keyword evidence="2" id="KW-1185">Reference proteome</keyword>
<dbReference type="AlphaFoldDB" id="A0A183MNB6"/>
<accession>A0A183MNB6</accession>
<dbReference type="EMBL" id="UZAI01017400">
    <property type="protein sequence ID" value="VDP24109.1"/>
    <property type="molecule type" value="Genomic_DNA"/>
</dbReference>
<reference evidence="1 2" key="1">
    <citation type="submission" date="2018-11" db="EMBL/GenBank/DDBJ databases">
        <authorList>
            <consortium name="Pathogen Informatics"/>
        </authorList>
    </citation>
    <scope>NUCLEOTIDE SEQUENCE [LARGE SCALE GENOMIC DNA]</scope>
    <source>
        <strain evidence="1 2">Zambia</strain>
    </source>
</reference>
<evidence type="ECO:0000313" key="1">
    <source>
        <dbReference type="EMBL" id="VDP24109.1"/>
    </source>
</evidence>